<evidence type="ECO:0000256" key="6">
    <source>
        <dbReference type="ARBA" id="ARBA00022723"/>
    </source>
</evidence>
<sequence length="248" mass="27066">MKKAWIKSASALAMLLSAPLCMAAEAVHWAYDGEAAPAHWGELAPEFAACGAGKNQSPVNVSGELKAALPKLRFSYTTAVTEVLNNGHTIQANFAPGSTLRLGDHSFELKQVHFHAPSENTIHGKQFPLEGHLVHQDQDGRLAVVAVMFKPGKAQSGLARIWQQMPEAANTKQAFDGKLLAGELLPRKRDYYYFSGSLTTPPCSEGVSWIVLKQAVESSDEQVSHFSHVMHHPNNRPVQPLNSRIVIN</sequence>
<evidence type="ECO:0000256" key="7">
    <source>
        <dbReference type="ARBA" id="ARBA00022833"/>
    </source>
</evidence>
<dbReference type="InterPro" id="IPR036398">
    <property type="entry name" value="CA_dom_sf"/>
</dbReference>
<feature type="chain" id="PRO_5044950907" description="Carbonic anhydrase" evidence="10">
    <location>
        <begin position="24"/>
        <end position="248"/>
    </location>
</feature>
<dbReference type="InterPro" id="IPR041891">
    <property type="entry name" value="Alpha_CA_prokaryot-like"/>
</dbReference>
<accession>A0ABX2IGQ4</accession>
<gene>
    <name evidence="12" type="ORF">HJ583_004145</name>
</gene>
<evidence type="ECO:0000256" key="1">
    <source>
        <dbReference type="ARBA" id="ARBA00001947"/>
    </source>
</evidence>
<reference evidence="12 13" key="1">
    <citation type="submission" date="2020-06" db="EMBL/GenBank/DDBJ databases">
        <title>Draft genome of Uliginosibacterium sp. IMCC34675.</title>
        <authorList>
            <person name="Song J."/>
        </authorList>
    </citation>
    <scope>NUCLEOTIDE SEQUENCE [LARGE SCALE GENOMIC DNA]</scope>
    <source>
        <strain evidence="12 13">IMCC34675</strain>
    </source>
</reference>
<keyword evidence="8 10" id="KW-0456">Lyase</keyword>
<dbReference type="Gene3D" id="3.10.200.10">
    <property type="entry name" value="Alpha carbonic anhydrase"/>
    <property type="match status" value="1"/>
</dbReference>
<keyword evidence="6 10" id="KW-0479">Metal-binding</keyword>
<dbReference type="PANTHER" id="PTHR18952:SF265">
    <property type="entry name" value="CARBONIC ANHYDRASE"/>
    <property type="match status" value="1"/>
</dbReference>
<dbReference type="Proteomes" id="UP000778523">
    <property type="component" value="Unassembled WGS sequence"/>
</dbReference>
<dbReference type="SUPFAM" id="SSF51069">
    <property type="entry name" value="Carbonic anhydrase"/>
    <property type="match status" value="1"/>
</dbReference>
<evidence type="ECO:0000256" key="5">
    <source>
        <dbReference type="ARBA" id="ARBA00014628"/>
    </source>
</evidence>
<keyword evidence="13" id="KW-1185">Reference proteome</keyword>
<feature type="signal peptide" evidence="10">
    <location>
        <begin position="1"/>
        <end position="23"/>
    </location>
</feature>
<dbReference type="PROSITE" id="PS00162">
    <property type="entry name" value="ALPHA_CA_1"/>
    <property type="match status" value="1"/>
</dbReference>
<comment type="similarity">
    <text evidence="3 10">Belongs to the alpha-carbonic anhydrase family.</text>
</comment>
<protein>
    <recommendedName>
        <fullName evidence="5 10">Carbonic anhydrase</fullName>
        <ecNumber evidence="4 10">4.2.1.1</ecNumber>
    </recommendedName>
</protein>
<dbReference type="EMBL" id="JABCSC020000001">
    <property type="protein sequence ID" value="NSL54207.1"/>
    <property type="molecule type" value="Genomic_DNA"/>
</dbReference>
<keyword evidence="7 10" id="KW-0862">Zinc</keyword>
<name>A0ABX2IGQ4_9RHOO</name>
<evidence type="ECO:0000256" key="4">
    <source>
        <dbReference type="ARBA" id="ARBA00012925"/>
    </source>
</evidence>
<dbReference type="InterPro" id="IPR023561">
    <property type="entry name" value="Carbonic_anhydrase_a-class"/>
</dbReference>
<dbReference type="PANTHER" id="PTHR18952">
    <property type="entry name" value="CARBONIC ANHYDRASE"/>
    <property type="match status" value="1"/>
</dbReference>
<evidence type="ECO:0000256" key="9">
    <source>
        <dbReference type="ARBA" id="ARBA00048348"/>
    </source>
</evidence>
<comment type="caution">
    <text evidence="12">The sequence shown here is derived from an EMBL/GenBank/DDBJ whole genome shotgun (WGS) entry which is preliminary data.</text>
</comment>
<evidence type="ECO:0000256" key="10">
    <source>
        <dbReference type="RuleBase" id="RU367011"/>
    </source>
</evidence>
<evidence type="ECO:0000313" key="13">
    <source>
        <dbReference type="Proteomes" id="UP000778523"/>
    </source>
</evidence>
<dbReference type="InterPro" id="IPR001148">
    <property type="entry name" value="CA_dom"/>
</dbReference>
<comment type="catalytic activity">
    <reaction evidence="9 10">
        <text>hydrogencarbonate + H(+) = CO2 + H2O</text>
        <dbReference type="Rhea" id="RHEA:10748"/>
        <dbReference type="ChEBI" id="CHEBI:15377"/>
        <dbReference type="ChEBI" id="CHEBI:15378"/>
        <dbReference type="ChEBI" id="CHEBI:16526"/>
        <dbReference type="ChEBI" id="CHEBI:17544"/>
        <dbReference type="EC" id="4.2.1.1"/>
    </reaction>
</comment>
<feature type="domain" description="Alpha-carbonic anhydrase" evidence="11">
    <location>
        <begin position="27"/>
        <end position="248"/>
    </location>
</feature>
<evidence type="ECO:0000256" key="2">
    <source>
        <dbReference type="ARBA" id="ARBA00002904"/>
    </source>
</evidence>
<organism evidence="12 13">
    <name type="scientific">Uliginosibacterium aquaticum</name>
    <dbReference type="NCBI Taxonomy" id="2731212"/>
    <lineage>
        <taxon>Bacteria</taxon>
        <taxon>Pseudomonadati</taxon>
        <taxon>Pseudomonadota</taxon>
        <taxon>Betaproteobacteria</taxon>
        <taxon>Rhodocyclales</taxon>
        <taxon>Zoogloeaceae</taxon>
        <taxon>Uliginosibacterium</taxon>
    </lineage>
</organism>
<dbReference type="EC" id="4.2.1.1" evidence="4 10"/>
<comment type="cofactor">
    <cofactor evidence="1 10">
        <name>Zn(2+)</name>
        <dbReference type="ChEBI" id="CHEBI:29105"/>
    </cofactor>
</comment>
<comment type="function">
    <text evidence="2 10">Reversible hydration of carbon dioxide.</text>
</comment>
<dbReference type="CDD" id="cd03124">
    <property type="entry name" value="alpha_CA_prokaryotic_like"/>
    <property type="match status" value="1"/>
</dbReference>
<proteinExistence type="inferred from homology"/>
<dbReference type="InterPro" id="IPR018338">
    <property type="entry name" value="Carbonic_anhydrase_a-class_CS"/>
</dbReference>
<dbReference type="Pfam" id="PF00194">
    <property type="entry name" value="Carb_anhydrase"/>
    <property type="match status" value="1"/>
</dbReference>
<evidence type="ECO:0000313" key="12">
    <source>
        <dbReference type="EMBL" id="NSL54207.1"/>
    </source>
</evidence>
<keyword evidence="10" id="KW-0732">Signal</keyword>
<evidence type="ECO:0000256" key="3">
    <source>
        <dbReference type="ARBA" id="ARBA00010718"/>
    </source>
</evidence>
<evidence type="ECO:0000256" key="8">
    <source>
        <dbReference type="ARBA" id="ARBA00023239"/>
    </source>
</evidence>
<evidence type="ECO:0000259" key="11">
    <source>
        <dbReference type="PROSITE" id="PS51144"/>
    </source>
</evidence>
<dbReference type="SMART" id="SM01057">
    <property type="entry name" value="Carb_anhydrase"/>
    <property type="match status" value="1"/>
</dbReference>
<dbReference type="PROSITE" id="PS51144">
    <property type="entry name" value="ALPHA_CA_2"/>
    <property type="match status" value="1"/>
</dbReference>